<name>A0A5C4NGP0_9BURK</name>
<protein>
    <submittedName>
        <fullName evidence="2">Tetratricopeptide repeat protein</fullName>
    </submittedName>
</protein>
<organism evidence="2 3">
    <name type="scientific">Janthinobacterium lividum</name>
    <dbReference type="NCBI Taxonomy" id="29581"/>
    <lineage>
        <taxon>Bacteria</taxon>
        <taxon>Pseudomonadati</taxon>
        <taxon>Pseudomonadota</taxon>
        <taxon>Betaproteobacteria</taxon>
        <taxon>Burkholderiales</taxon>
        <taxon>Oxalobacteraceae</taxon>
        <taxon>Janthinobacterium</taxon>
    </lineage>
</organism>
<reference evidence="2 3" key="1">
    <citation type="submission" date="2019-06" db="EMBL/GenBank/DDBJ databases">
        <title>Genome sequence of Janthinobacterium lividum UCD_MED1.</title>
        <authorList>
            <person name="De Leon M.E."/>
            <person name="Jospin G."/>
        </authorList>
    </citation>
    <scope>NUCLEOTIDE SEQUENCE [LARGE SCALE GENOMIC DNA]</scope>
    <source>
        <strain evidence="2 3">UCD_MED1</strain>
    </source>
</reference>
<keyword evidence="1" id="KW-0802">TPR repeat</keyword>
<dbReference type="SMART" id="SM00028">
    <property type="entry name" value="TPR"/>
    <property type="match status" value="4"/>
</dbReference>
<feature type="repeat" description="TPR" evidence="1">
    <location>
        <begin position="261"/>
        <end position="294"/>
    </location>
</feature>
<dbReference type="Gene3D" id="1.25.40.10">
    <property type="entry name" value="Tetratricopeptide repeat domain"/>
    <property type="match status" value="1"/>
</dbReference>
<evidence type="ECO:0000256" key="1">
    <source>
        <dbReference type="PROSITE-ProRule" id="PRU00339"/>
    </source>
</evidence>
<dbReference type="InterPro" id="IPR011990">
    <property type="entry name" value="TPR-like_helical_dom_sf"/>
</dbReference>
<proteinExistence type="predicted"/>
<dbReference type="Pfam" id="PF14559">
    <property type="entry name" value="TPR_19"/>
    <property type="match status" value="1"/>
</dbReference>
<gene>
    <name evidence="2" type="ORF">FHI69_24035</name>
</gene>
<dbReference type="EMBL" id="VDGE01000013">
    <property type="protein sequence ID" value="TNC73130.1"/>
    <property type="molecule type" value="Genomic_DNA"/>
</dbReference>
<feature type="repeat" description="TPR" evidence="1">
    <location>
        <begin position="329"/>
        <end position="362"/>
    </location>
</feature>
<accession>A0A5C4NGP0</accession>
<evidence type="ECO:0000313" key="2">
    <source>
        <dbReference type="EMBL" id="TNC73130.1"/>
    </source>
</evidence>
<dbReference type="PANTHER" id="PTHR12558">
    <property type="entry name" value="CELL DIVISION CYCLE 16,23,27"/>
    <property type="match status" value="1"/>
</dbReference>
<comment type="caution">
    <text evidence="2">The sequence shown here is derived from an EMBL/GenBank/DDBJ whole genome shotgun (WGS) entry which is preliminary data.</text>
</comment>
<evidence type="ECO:0000313" key="3">
    <source>
        <dbReference type="Proteomes" id="UP000305681"/>
    </source>
</evidence>
<dbReference type="SUPFAM" id="SSF48452">
    <property type="entry name" value="TPR-like"/>
    <property type="match status" value="1"/>
</dbReference>
<dbReference type="AlphaFoldDB" id="A0A5C4NGP0"/>
<dbReference type="Proteomes" id="UP000305681">
    <property type="component" value="Unassembled WGS sequence"/>
</dbReference>
<sequence length="415" mass="45932">MAYHRRQYVLRLTSFCGSMNMKSISGISQQLRLGLLSPLLLCAALAGCATAPATPPPPDLFNDASFAAPTVPVDPQQAFAMNDAMRRYVRVDIAREARTKNPRRALADALHNRAGLQLEYDAAMTRTAAQAFDARSGNCLSLVLMTAALAKEMGLNVHYQVVLGEESWSRSSGMYFVTGHVNLALERRPVGNTVGYEADAILLIDFLPGEDLTGQRTQEVREATILAMYLNNRAAETMASGDLDQAYWYARAAILQDPTFAGAFNTLGIIQLRHGDVEPARRTLAYALERSPSNTVLLSNLAQALDGLGRADEAQLLRRKLLALQPEPPFHFFNLGQRAMETADYQEAARLFKREIARDPYYHEFHFWLAQAYARMGQLAQAGRQLELAMDNSTTRGEHGLYAAKLQRLRAATAH</sequence>
<dbReference type="PANTHER" id="PTHR12558:SF13">
    <property type="entry name" value="CELL DIVISION CYCLE PROTEIN 27 HOMOLOG"/>
    <property type="match status" value="1"/>
</dbReference>
<dbReference type="Pfam" id="PF13432">
    <property type="entry name" value="TPR_16"/>
    <property type="match status" value="1"/>
</dbReference>
<dbReference type="PROSITE" id="PS50005">
    <property type="entry name" value="TPR"/>
    <property type="match status" value="2"/>
</dbReference>
<dbReference type="InterPro" id="IPR019734">
    <property type="entry name" value="TPR_rpt"/>
</dbReference>